<proteinExistence type="predicted"/>
<keyword evidence="2" id="KW-1185">Reference proteome</keyword>
<organism evidence="1 2">
    <name type="scientific">Mycobacterium cookii</name>
    <dbReference type="NCBI Taxonomy" id="1775"/>
    <lineage>
        <taxon>Bacteria</taxon>
        <taxon>Bacillati</taxon>
        <taxon>Actinomycetota</taxon>
        <taxon>Actinomycetes</taxon>
        <taxon>Mycobacteriales</taxon>
        <taxon>Mycobacteriaceae</taxon>
        <taxon>Mycobacterium</taxon>
    </lineage>
</organism>
<dbReference type="EMBL" id="AP022569">
    <property type="protein sequence ID" value="BBX47995.1"/>
    <property type="molecule type" value="Genomic_DNA"/>
</dbReference>
<dbReference type="AlphaFoldDB" id="A0A7I7L0X3"/>
<dbReference type="KEGG" id="mcoo:MCOO_40100"/>
<gene>
    <name evidence="1" type="ORF">MCOO_40100</name>
</gene>
<name>A0A7I7L0X3_9MYCO</name>
<protein>
    <submittedName>
        <fullName evidence="1">Uncharacterized protein</fullName>
    </submittedName>
</protein>
<sequence>MHSDTVVETIGWFLAVWSVGGNDERLVAGAAQVLEGTDDGVAHAVDVREKGLGDNRYAHTIKVTAPSVDMVTDWHTRHEL</sequence>
<accession>A0A7I7L0X3</accession>
<evidence type="ECO:0000313" key="1">
    <source>
        <dbReference type="EMBL" id="BBX47995.1"/>
    </source>
</evidence>
<evidence type="ECO:0000313" key="2">
    <source>
        <dbReference type="Proteomes" id="UP000465866"/>
    </source>
</evidence>
<reference evidence="1 2" key="1">
    <citation type="journal article" date="2019" name="Emerg. Microbes Infect.">
        <title>Comprehensive subspecies identification of 175 nontuberculous mycobacteria species based on 7547 genomic profiles.</title>
        <authorList>
            <person name="Matsumoto Y."/>
            <person name="Kinjo T."/>
            <person name="Motooka D."/>
            <person name="Nabeya D."/>
            <person name="Jung N."/>
            <person name="Uechi K."/>
            <person name="Horii T."/>
            <person name="Iida T."/>
            <person name="Fujita J."/>
            <person name="Nakamura S."/>
        </authorList>
    </citation>
    <scope>NUCLEOTIDE SEQUENCE [LARGE SCALE GENOMIC DNA]</scope>
    <source>
        <strain evidence="1 2">JCM 12404</strain>
    </source>
</reference>
<dbReference type="Proteomes" id="UP000465866">
    <property type="component" value="Chromosome"/>
</dbReference>